<name>A0A7X1ZHM3_9PROT</name>
<organism evidence="1 2">
    <name type="scientific">Roseospira navarrensis</name>
    <dbReference type="NCBI Taxonomy" id="140058"/>
    <lineage>
        <taxon>Bacteria</taxon>
        <taxon>Pseudomonadati</taxon>
        <taxon>Pseudomonadota</taxon>
        <taxon>Alphaproteobacteria</taxon>
        <taxon>Rhodospirillales</taxon>
        <taxon>Rhodospirillaceae</taxon>
        <taxon>Roseospira</taxon>
    </lineage>
</organism>
<gene>
    <name evidence="1" type="ORF">GHC57_14100</name>
</gene>
<protein>
    <submittedName>
        <fullName evidence="1">Uncharacterized protein</fullName>
    </submittedName>
</protein>
<accession>A0A7X1ZHM3</accession>
<comment type="caution">
    <text evidence="1">The sequence shown here is derived from an EMBL/GenBank/DDBJ whole genome shotgun (WGS) entry which is preliminary data.</text>
</comment>
<evidence type="ECO:0000313" key="1">
    <source>
        <dbReference type="EMBL" id="MQX37652.1"/>
    </source>
</evidence>
<dbReference type="EMBL" id="WIVE01000050">
    <property type="protein sequence ID" value="MQX37652.1"/>
    <property type="molecule type" value="Genomic_DNA"/>
</dbReference>
<dbReference type="RefSeq" id="WP_153345350.1">
    <property type="nucleotide sequence ID" value="NZ_WIVE01000050.1"/>
</dbReference>
<dbReference type="AlphaFoldDB" id="A0A7X1ZHM3"/>
<reference evidence="1 2" key="1">
    <citation type="submission" date="2019-10" db="EMBL/GenBank/DDBJ databases">
        <title>Draft whole-genome sequence of the purple nonsulfur photosynthetic bacterium Roseospira navarrensis DSM 15114.</title>
        <authorList>
            <person name="Kyndt J.A."/>
            <person name="Meyer T.E."/>
        </authorList>
    </citation>
    <scope>NUCLEOTIDE SEQUENCE [LARGE SCALE GENOMIC DNA]</scope>
    <source>
        <strain evidence="1 2">DSM 15114</strain>
    </source>
</reference>
<dbReference type="Proteomes" id="UP000434582">
    <property type="component" value="Unassembled WGS sequence"/>
</dbReference>
<proteinExistence type="predicted"/>
<keyword evidence="2" id="KW-1185">Reference proteome</keyword>
<sequence length="82" mass="8613">MTARLRIERLRLRVPADMAGRPELLAARVAEHLGQQAGDLGPATLDRVKIRVPAGEARPGPDALAGRIAAGVTRTLRGRGGA</sequence>
<evidence type="ECO:0000313" key="2">
    <source>
        <dbReference type="Proteomes" id="UP000434582"/>
    </source>
</evidence>